<protein>
    <submittedName>
        <fullName evidence="2">Uncharacterized protein</fullName>
    </submittedName>
</protein>
<comment type="caution">
    <text evidence="2">The sequence shown here is derived from an EMBL/GenBank/DDBJ whole genome shotgun (WGS) entry which is preliminary data.</text>
</comment>
<gene>
    <name evidence="2" type="ORF">B0H63DRAFT_565104</name>
</gene>
<evidence type="ECO:0000256" key="1">
    <source>
        <dbReference type="SAM" id="SignalP"/>
    </source>
</evidence>
<dbReference type="Proteomes" id="UP001285441">
    <property type="component" value="Unassembled WGS sequence"/>
</dbReference>
<sequence length="51" mass="5750">MRVAVLLISFFIAMVAAAPERTMEDRIMRRECHCDESHCWDGPECCASGTC</sequence>
<feature type="signal peptide" evidence="1">
    <location>
        <begin position="1"/>
        <end position="17"/>
    </location>
</feature>
<feature type="chain" id="PRO_5042237173" evidence="1">
    <location>
        <begin position="18"/>
        <end position="51"/>
    </location>
</feature>
<organism evidence="2 3">
    <name type="scientific">Podospora didyma</name>
    <dbReference type="NCBI Taxonomy" id="330526"/>
    <lineage>
        <taxon>Eukaryota</taxon>
        <taxon>Fungi</taxon>
        <taxon>Dikarya</taxon>
        <taxon>Ascomycota</taxon>
        <taxon>Pezizomycotina</taxon>
        <taxon>Sordariomycetes</taxon>
        <taxon>Sordariomycetidae</taxon>
        <taxon>Sordariales</taxon>
        <taxon>Podosporaceae</taxon>
        <taxon>Podospora</taxon>
    </lineage>
</organism>
<dbReference type="EMBL" id="JAULSW010000010">
    <property type="protein sequence ID" value="KAK3368408.1"/>
    <property type="molecule type" value="Genomic_DNA"/>
</dbReference>
<keyword evidence="1" id="KW-0732">Signal</keyword>
<reference evidence="2" key="1">
    <citation type="journal article" date="2023" name="Mol. Phylogenet. Evol.">
        <title>Genome-scale phylogeny and comparative genomics of the fungal order Sordariales.</title>
        <authorList>
            <person name="Hensen N."/>
            <person name="Bonometti L."/>
            <person name="Westerberg I."/>
            <person name="Brannstrom I.O."/>
            <person name="Guillou S."/>
            <person name="Cros-Aarteil S."/>
            <person name="Calhoun S."/>
            <person name="Haridas S."/>
            <person name="Kuo A."/>
            <person name="Mondo S."/>
            <person name="Pangilinan J."/>
            <person name="Riley R."/>
            <person name="LaButti K."/>
            <person name="Andreopoulos B."/>
            <person name="Lipzen A."/>
            <person name="Chen C."/>
            <person name="Yan M."/>
            <person name="Daum C."/>
            <person name="Ng V."/>
            <person name="Clum A."/>
            <person name="Steindorff A."/>
            <person name="Ohm R.A."/>
            <person name="Martin F."/>
            <person name="Silar P."/>
            <person name="Natvig D.O."/>
            <person name="Lalanne C."/>
            <person name="Gautier V."/>
            <person name="Ament-Velasquez S.L."/>
            <person name="Kruys A."/>
            <person name="Hutchinson M.I."/>
            <person name="Powell A.J."/>
            <person name="Barry K."/>
            <person name="Miller A.N."/>
            <person name="Grigoriev I.V."/>
            <person name="Debuchy R."/>
            <person name="Gladieux P."/>
            <person name="Hiltunen Thoren M."/>
            <person name="Johannesson H."/>
        </authorList>
    </citation>
    <scope>NUCLEOTIDE SEQUENCE</scope>
    <source>
        <strain evidence="2">CBS 232.78</strain>
    </source>
</reference>
<proteinExistence type="predicted"/>
<evidence type="ECO:0000313" key="3">
    <source>
        <dbReference type="Proteomes" id="UP001285441"/>
    </source>
</evidence>
<reference evidence="2" key="2">
    <citation type="submission" date="2023-06" db="EMBL/GenBank/DDBJ databases">
        <authorList>
            <consortium name="Lawrence Berkeley National Laboratory"/>
            <person name="Haridas S."/>
            <person name="Hensen N."/>
            <person name="Bonometti L."/>
            <person name="Westerberg I."/>
            <person name="Brannstrom I.O."/>
            <person name="Guillou S."/>
            <person name="Cros-Aarteil S."/>
            <person name="Calhoun S."/>
            <person name="Kuo A."/>
            <person name="Mondo S."/>
            <person name="Pangilinan J."/>
            <person name="Riley R."/>
            <person name="LaButti K."/>
            <person name="Andreopoulos B."/>
            <person name="Lipzen A."/>
            <person name="Chen C."/>
            <person name="Yanf M."/>
            <person name="Daum C."/>
            <person name="Ng V."/>
            <person name="Clum A."/>
            <person name="Steindorff A."/>
            <person name="Ohm R."/>
            <person name="Martin F."/>
            <person name="Silar P."/>
            <person name="Natvig D."/>
            <person name="Lalanne C."/>
            <person name="Gautier V."/>
            <person name="Ament-velasquez S.L."/>
            <person name="Kruys A."/>
            <person name="Hutchinson M.I."/>
            <person name="Powell A.J."/>
            <person name="Barry K."/>
            <person name="Miller A.N."/>
            <person name="Grigoriev I.V."/>
            <person name="Debuchy R."/>
            <person name="Gladieux P."/>
            <person name="Thoren M.H."/>
            <person name="Johannesson H."/>
        </authorList>
    </citation>
    <scope>NUCLEOTIDE SEQUENCE</scope>
    <source>
        <strain evidence="2">CBS 232.78</strain>
    </source>
</reference>
<dbReference type="AlphaFoldDB" id="A0AAE0K1L4"/>
<accession>A0AAE0K1L4</accession>
<keyword evidence="3" id="KW-1185">Reference proteome</keyword>
<evidence type="ECO:0000313" key="2">
    <source>
        <dbReference type="EMBL" id="KAK3368408.1"/>
    </source>
</evidence>
<name>A0AAE0K1L4_9PEZI</name>